<dbReference type="AlphaFoldDB" id="A0A7E4V8K3"/>
<protein>
    <submittedName>
        <fullName evidence="2">Uncharacterized protein</fullName>
    </submittedName>
</protein>
<organism evidence="1 2">
    <name type="scientific">Panagrellus redivivus</name>
    <name type="common">Microworm</name>
    <dbReference type="NCBI Taxonomy" id="6233"/>
    <lineage>
        <taxon>Eukaryota</taxon>
        <taxon>Metazoa</taxon>
        <taxon>Ecdysozoa</taxon>
        <taxon>Nematoda</taxon>
        <taxon>Chromadorea</taxon>
        <taxon>Rhabditida</taxon>
        <taxon>Tylenchina</taxon>
        <taxon>Panagrolaimomorpha</taxon>
        <taxon>Panagrolaimoidea</taxon>
        <taxon>Panagrolaimidae</taxon>
        <taxon>Panagrellus</taxon>
    </lineage>
</organism>
<reference evidence="1" key="1">
    <citation type="journal article" date="2013" name="Genetics">
        <title>The draft genome and transcriptome of Panagrellus redivivus are shaped by the harsh demands of a free-living lifestyle.</title>
        <authorList>
            <person name="Srinivasan J."/>
            <person name="Dillman A.R."/>
            <person name="Macchietto M.G."/>
            <person name="Heikkinen L."/>
            <person name="Lakso M."/>
            <person name="Fracchia K.M."/>
            <person name="Antoshechkin I."/>
            <person name="Mortazavi A."/>
            <person name="Wong G."/>
            <person name="Sternberg P.W."/>
        </authorList>
    </citation>
    <scope>NUCLEOTIDE SEQUENCE [LARGE SCALE GENOMIC DNA]</scope>
    <source>
        <strain evidence="1">MT8872</strain>
    </source>
</reference>
<keyword evidence="1" id="KW-1185">Reference proteome</keyword>
<proteinExistence type="predicted"/>
<dbReference type="WBParaSite" id="Pan_g17859.t1">
    <property type="protein sequence ID" value="Pan_g17859.t1"/>
    <property type="gene ID" value="Pan_g17859"/>
</dbReference>
<dbReference type="Proteomes" id="UP000492821">
    <property type="component" value="Unassembled WGS sequence"/>
</dbReference>
<accession>A0A7E4V8K3</accession>
<name>A0A7E4V8K3_PANRE</name>
<sequence>MVEVYVIGGYILAPKIPCDSCCVPRKILEARLKLIAASQRNIITKGYDEQKARSVGKAPDRGNDSINVCANDAMGNRIMKYEKLVEIIEARLWIPYNL</sequence>
<reference evidence="2" key="2">
    <citation type="submission" date="2020-10" db="UniProtKB">
        <authorList>
            <consortium name="WormBaseParasite"/>
        </authorList>
    </citation>
    <scope>IDENTIFICATION</scope>
</reference>
<evidence type="ECO:0000313" key="1">
    <source>
        <dbReference type="Proteomes" id="UP000492821"/>
    </source>
</evidence>
<evidence type="ECO:0000313" key="2">
    <source>
        <dbReference type="WBParaSite" id="Pan_g17859.t1"/>
    </source>
</evidence>